<dbReference type="InterPro" id="IPR035979">
    <property type="entry name" value="RBD_domain_sf"/>
</dbReference>
<keyword evidence="3" id="KW-1185">Reference proteome</keyword>
<evidence type="ECO:0008006" key="4">
    <source>
        <dbReference type="Google" id="ProtNLM"/>
    </source>
</evidence>
<reference evidence="2" key="1">
    <citation type="submission" date="2022-02" db="EMBL/GenBank/DDBJ databases">
        <authorList>
            <person name="Henning P.M."/>
            <person name="McCubbin A.G."/>
            <person name="Shore J.S."/>
        </authorList>
    </citation>
    <scope>NUCLEOTIDE SEQUENCE</scope>
    <source>
        <strain evidence="2">F60SS</strain>
        <tissue evidence="2">Leaves</tissue>
    </source>
</reference>
<evidence type="ECO:0000313" key="3">
    <source>
        <dbReference type="Proteomes" id="UP001141552"/>
    </source>
</evidence>
<dbReference type="EMBL" id="JAKUCV010005711">
    <property type="protein sequence ID" value="KAJ4830183.1"/>
    <property type="molecule type" value="Genomic_DNA"/>
</dbReference>
<protein>
    <recommendedName>
        <fullName evidence="4">RRM domain-containing protein</fullName>
    </recommendedName>
</protein>
<name>A0A9Q0FEU4_9ROSI</name>
<proteinExistence type="predicted"/>
<reference evidence="2" key="2">
    <citation type="journal article" date="2023" name="Plants (Basel)">
        <title>Annotation of the Turnera subulata (Passifloraceae) Draft Genome Reveals the S-Locus Evolved after the Divergence of Turneroideae from Passifloroideae in a Stepwise Manner.</title>
        <authorList>
            <person name="Henning P.M."/>
            <person name="Roalson E.H."/>
            <person name="Mir W."/>
            <person name="McCubbin A.G."/>
            <person name="Shore J.S."/>
        </authorList>
    </citation>
    <scope>NUCLEOTIDE SEQUENCE</scope>
    <source>
        <strain evidence="2">F60SS</strain>
    </source>
</reference>
<dbReference type="AlphaFoldDB" id="A0A9Q0FEU4"/>
<dbReference type="SUPFAM" id="SSF54928">
    <property type="entry name" value="RNA-binding domain, RBD"/>
    <property type="match status" value="1"/>
</dbReference>
<feature type="compositionally biased region" description="Low complexity" evidence="1">
    <location>
        <begin position="88"/>
        <end position="98"/>
    </location>
</feature>
<organism evidence="2 3">
    <name type="scientific">Turnera subulata</name>
    <dbReference type="NCBI Taxonomy" id="218843"/>
    <lineage>
        <taxon>Eukaryota</taxon>
        <taxon>Viridiplantae</taxon>
        <taxon>Streptophyta</taxon>
        <taxon>Embryophyta</taxon>
        <taxon>Tracheophyta</taxon>
        <taxon>Spermatophyta</taxon>
        <taxon>Magnoliopsida</taxon>
        <taxon>eudicotyledons</taxon>
        <taxon>Gunneridae</taxon>
        <taxon>Pentapetalae</taxon>
        <taxon>rosids</taxon>
        <taxon>fabids</taxon>
        <taxon>Malpighiales</taxon>
        <taxon>Passifloraceae</taxon>
        <taxon>Turnera</taxon>
    </lineage>
</organism>
<dbReference type="GO" id="GO:0003676">
    <property type="term" value="F:nucleic acid binding"/>
    <property type="evidence" value="ECO:0007669"/>
    <property type="project" value="InterPro"/>
</dbReference>
<dbReference type="Proteomes" id="UP001141552">
    <property type="component" value="Unassembled WGS sequence"/>
</dbReference>
<feature type="region of interest" description="Disordered" evidence="1">
    <location>
        <begin position="71"/>
        <end position="100"/>
    </location>
</feature>
<comment type="caution">
    <text evidence="2">The sequence shown here is derived from an EMBL/GenBank/DDBJ whole genome shotgun (WGS) entry which is preliminary data.</text>
</comment>
<evidence type="ECO:0000313" key="2">
    <source>
        <dbReference type="EMBL" id="KAJ4830183.1"/>
    </source>
</evidence>
<dbReference type="PANTHER" id="PTHR34427:SF5">
    <property type="entry name" value="DUF4283 DOMAIN-CONTAINING PROTEIN"/>
    <property type="match status" value="1"/>
</dbReference>
<gene>
    <name evidence="2" type="ORF">Tsubulata_041062</name>
</gene>
<sequence length="488" mass="53895">MISDQVISVYVENLPARWTQMDAHMVFSKYGDVADVFLPERKPNLVVYLVSFGSTTKETWVESSLTSTRSEWTRHSSGQMLPGREKNTTTSGTKTNPTIHLPTRNKSYVDVASTKAKSTPGTPFPLVTNLTLPTPPTHGTLNWLARCAYGVLKTPMSGEKVHVTFCEHGLNDVIVSQVGGDTIMACFLEEEMMKKFCQANLDWVKQMFYDMNPWKLGDAATTRNCWVAVRGVPPHAWSPAFFQVVIIYVGRFLQLAPDTENRRRLDVAGVYLETKMTERINKELTATIGGEFFTFSLIELPYASLSSHPFKEIVSPSRLVQATTMPRPESSFFGPEFLKGKNIVNDGEADSAEVLTTPDPFGIMAVIEKVNVETKKAGPREVRVNATNQAESLDKSHNFMHASQDTQPIIIQSATILETDTHAVDPIPLANSFGPLVNYEDSEPGQEVHKIGSLNSGHRTISVAASSSFSRPLAVVPRQPPTSETASL</sequence>
<dbReference type="PANTHER" id="PTHR34427">
    <property type="entry name" value="DUF4283 DOMAIN PROTEIN"/>
    <property type="match status" value="1"/>
</dbReference>
<accession>A0A9Q0FEU4</accession>
<evidence type="ECO:0000256" key="1">
    <source>
        <dbReference type="SAM" id="MobiDB-lite"/>
    </source>
</evidence>